<dbReference type="RefSeq" id="WP_020211970.1">
    <property type="nucleotide sequence ID" value="NZ_JRLX01000030.1"/>
</dbReference>
<evidence type="ECO:0000313" key="1">
    <source>
        <dbReference type="EMBL" id="KGO84966.1"/>
    </source>
</evidence>
<comment type="caution">
    <text evidence="1">The sequence shown here is derived from an EMBL/GenBank/DDBJ whole genome shotgun (WGS) entry which is preliminary data.</text>
</comment>
<dbReference type="EMBL" id="JRLX01000030">
    <property type="protein sequence ID" value="KGO84966.1"/>
    <property type="molecule type" value="Genomic_DNA"/>
</dbReference>
<evidence type="ECO:0000313" key="2">
    <source>
        <dbReference type="Proteomes" id="UP000030152"/>
    </source>
</evidence>
<keyword evidence="2" id="KW-1185">Reference proteome</keyword>
<name>A0A0A2M035_9FLAO</name>
<dbReference type="AlphaFoldDB" id="A0A0A2M035"/>
<dbReference type="NCBIfam" id="NF047539">
    <property type="entry name" value="XAC2610_fam"/>
    <property type="match status" value="1"/>
</dbReference>
<dbReference type="eggNOG" id="ENOG5030R2Z">
    <property type="taxonomic scope" value="Bacteria"/>
</dbReference>
<dbReference type="Proteomes" id="UP000030152">
    <property type="component" value="Unassembled WGS sequence"/>
</dbReference>
<gene>
    <name evidence="1" type="ORF">Q765_18845</name>
</gene>
<accession>A0A0A2M035</accession>
<proteinExistence type="predicted"/>
<protein>
    <recommendedName>
        <fullName evidence="3">Lipoprotein</fullName>
    </recommendedName>
</protein>
<dbReference type="InterPro" id="IPR058087">
    <property type="entry name" value="XAC2610_dom"/>
</dbReference>
<dbReference type="OrthoDB" id="789281at2"/>
<evidence type="ECO:0008006" key="3">
    <source>
        <dbReference type="Google" id="ProtNLM"/>
    </source>
</evidence>
<dbReference type="PROSITE" id="PS51257">
    <property type="entry name" value="PROKAR_LIPOPROTEIN"/>
    <property type="match status" value="1"/>
</dbReference>
<organism evidence="1 2">
    <name type="scientific">Flavobacterium rivuli WB 3.3-2 = DSM 21788</name>
    <dbReference type="NCBI Taxonomy" id="1121895"/>
    <lineage>
        <taxon>Bacteria</taxon>
        <taxon>Pseudomonadati</taxon>
        <taxon>Bacteroidota</taxon>
        <taxon>Flavobacteriia</taxon>
        <taxon>Flavobacteriales</taxon>
        <taxon>Flavobacteriaceae</taxon>
        <taxon>Flavobacterium</taxon>
    </lineage>
</organism>
<reference evidence="1 2" key="1">
    <citation type="submission" date="2013-09" db="EMBL/GenBank/DDBJ databases">
        <authorList>
            <person name="Zeng Z."/>
            <person name="Chen C."/>
        </authorList>
    </citation>
    <scope>NUCLEOTIDE SEQUENCE [LARGE SCALE GENOMIC DNA]</scope>
    <source>
        <strain evidence="1 2">WB 3.3-2</strain>
    </source>
</reference>
<sequence>MKPNLLYLLLLSIFACGKDTSVAEKAILYTEKEIIKDGFSVIDSLNKYTNKDSLLIVDNADDKYSTLFIGKVEKHSYAVWMESDSLLVFYQKPDGKHWNISNTFHYGMPVSYVEGEDLNGDRFKDVKVCSFNGAAGNSENRIFLYDPASGIFKLNDSYSLPNIKYNKKGNFVQSSWFSGTVHCQEKYKYIVTKDSLVFDMGVTFCPTEADEGKTGTLEYYKKINGRRIAIENKKGKSGKLWRKFENTFWNSEHDIVN</sequence>